<gene>
    <name evidence="8" type="ORF">AB5J55_41530</name>
</gene>
<dbReference type="RefSeq" id="WP_369276451.1">
    <property type="nucleotide sequence ID" value="NZ_CP163432.1"/>
</dbReference>
<accession>A0AB39NDR1</accession>
<protein>
    <recommendedName>
        <fullName evidence="6">Mutator family transposase</fullName>
    </recommendedName>
</protein>
<name>A0AB39NDR1_9ACTN</name>
<evidence type="ECO:0000256" key="5">
    <source>
        <dbReference type="ARBA" id="ARBA00023172"/>
    </source>
</evidence>
<dbReference type="AlphaFoldDB" id="A0AB39NDR1"/>
<sequence length="98" mass="10434">MGVRLDGSKELIASAEGVGESAASWADVLSDCRRRGMRDPELVVGDGGMGLWRALAQVFPAARHQRVLGAQGPQCHERPTEVRPAQHDEGDTADLPCG</sequence>
<dbReference type="PANTHER" id="PTHR33217:SF9">
    <property type="entry name" value="MUTATOR FAMILY TRANSPOSASE"/>
    <property type="match status" value="1"/>
</dbReference>
<evidence type="ECO:0000313" key="8">
    <source>
        <dbReference type="EMBL" id="XDQ16555.1"/>
    </source>
</evidence>
<dbReference type="EMBL" id="CP163432">
    <property type="protein sequence ID" value="XDQ16555.1"/>
    <property type="molecule type" value="Genomic_DNA"/>
</dbReference>
<comment type="function">
    <text evidence="1 6">Required for the transposition of the insertion element.</text>
</comment>
<reference evidence="8" key="1">
    <citation type="submission" date="2024-07" db="EMBL/GenBank/DDBJ databases">
        <authorList>
            <person name="Yu S.T."/>
        </authorList>
    </citation>
    <scope>NUCLEOTIDE SEQUENCE</scope>
    <source>
        <strain evidence="8">R11</strain>
    </source>
</reference>
<comment type="similarity">
    <text evidence="2 6">Belongs to the transposase mutator family.</text>
</comment>
<evidence type="ECO:0000256" key="2">
    <source>
        <dbReference type="ARBA" id="ARBA00010961"/>
    </source>
</evidence>
<dbReference type="PANTHER" id="PTHR33217">
    <property type="entry name" value="TRANSPOSASE FOR INSERTION SEQUENCE ELEMENT IS1081"/>
    <property type="match status" value="1"/>
</dbReference>
<dbReference type="GO" id="GO:0004803">
    <property type="term" value="F:transposase activity"/>
    <property type="evidence" value="ECO:0007669"/>
    <property type="project" value="UniProtKB-UniRule"/>
</dbReference>
<dbReference type="InterPro" id="IPR001207">
    <property type="entry name" value="Transposase_mutator"/>
</dbReference>
<keyword evidence="6" id="KW-0814">Transposable element</keyword>
<organism evidence="8">
    <name type="scientific">Streptomyces sp. R11</name>
    <dbReference type="NCBI Taxonomy" id="3238625"/>
    <lineage>
        <taxon>Bacteria</taxon>
        <taxon>Bacillati</taxon>
        <taxon>Actinomycetota</taxon>
        <taxon>Actinomycetes</taxon>
        <taxon>Kitasatosporales</taxon>
        <taxon>Streptomycetaceae</taxon>
        <taxon>Streptomyces</taxon>
    </lineage>
</organism>
<keyword evidence="3 6" id="KW-0815">Transposition</keyword>
<evidence type="ECO:0000256" key="7">
    <source>
        <dbReference type="SAM" id="MobiDB-lite"/>
    </source>
</evidence>
<feature type="compositionally biased region" description="Basic and acidic residues" evidence="7">
    <location>
        <begin position="75"/>
        <end position="90"/>
    </location>
</feature>
<keyword evidence="5 6" id="KW-0233">DNA recombination</keyword>
<keyword evidence="4 6" id="KW-0238">DNA-binding</keyword>
<evidence type="ECO:0000256" key="1">
    <source>
        <dbReference type="ARBA" id="ARBA00002190"/>
    </source>
</evidence>
<feature type="region of interest" description="Disordered" evidence="7">
    <location>
        <begin position="70"/>
        <end position="98"/>
    </location>
</feature>
<proteinExistence type="inferred from homology"/>
<dbReference type="Pfam" id="PF00872">
    <property type="entry name" value="Transposase_mut"/>
    <property type="match status" value="1"/>
</dbReference>
<evidence type="ECO:0000256" key="6">
    <source>
        <dbReference type="RuleBase" id="RU365089"/>
    </source>
</evidence>
<dbReference type="GO" id="GO:0003677">
    <property type="term" value="F:DNA binding"/>
    <property type="evidence" value="ECO:0007669"/>
    <property type="project" value="UniProtKB-UniRule"/>
</dbReference>
<dbReference type="GO" id="GO:0006313">
    <property type="term" value="P:DNA transposition"/>
    <property type="evidence" value="ECO:0007669"/>
    <property type="project" value="UniProtKB-UniRule"/>
</dbReference>
<evidence type="ECO:0000256" key="3">
    <source>
        <dbReference type="ARBA" id="ARBA00022578"/>
    </source>
</evidence>
<evidence type="ECO:0000256" key="4">
    <source>
        <dbReference type="ARBA" id="ARBA00023125"/>
    </source>
</evidence>